<dbReference type="PANTHER" id="PTHR43685:SF2">
    <property type="entry name" value="GLYCOSYLTRANSFERASE 2-LIKE DOMAIN-CONTAINING PROTEIN"/>
    <property type="match status" value="1"/>
</dbReference>
<dbReference type="InterPro" id="IPR050834">
    <property type="entry name" value="Glycosyltransf_2"/>
</dbReference>
<dbReference type="Gene3D" id="3.90.550.10">
    <property type="entry name" value="Spore Coat Polysaccharide Biosynthesis Protein SpsA, Chain A"/>
    <property type="match status" value="1"/>
</dbReference>
<dbReference type="SUPFAM" id="SSF53448">
    <property type="entry name" value="Nucleotide-diphospho-sugar transferases"/>
    <property type="match status" value="1"/>
</dbReference>
<comment type="caution">
    <text evidence="2">The sequence shown here is derived from an EMBL/GenBank/DDBJ whole genome shotgun (WGS) entry which is preliminary data.</text>
</comment>
<gene>
    <name evidence="2" type="ORF">KR51_00032940</name>
</gene>
<keyword evidence="2" id="KW-0808">Transferase</keyword>
<dbReference type="Pfam" id="PF00535">
    <property type="entry name" value="Glycos_transf_2"/>
    <property type="match status" value="1"/>
</dbReference>
<sequence>MTVFLSIVIPTFNRATDLELTFASLLEQDYSHYEIVVVDNGPSTDGTRTLVERVCGRHPQEVRYYRTTLAGVTYARSLGNLLARGNVIVQVDDDISLLDTSALSRTAAIFDRFPDVDMLGGLELRGQSLDDVRAQVACFGACATADLHKQDEYQKGIGRVDGFYGLTRGWPVIASQPEGLYRIDACRSCYLAYRRVVLERTGNWDGNYTRVGTKGSLREETDFLVRARACGFRLYYTNHVSFWHRIAQRDSSLPPRATKRNRKVQRDYAAAHSYMAVKAMLEAREWLKLPVWAFVQLFFGRSASPGAAILIRDGKVSALPFQIIGFMGGVWVAMTRDRELLQSAEEWLLTDSGADTEAEGSA</sequence>
<dbReference type="CDD" id="cd00761">
    <property type="entry name" value="Glyco_tranf_GTA_type"/>
    <property type="match status" value="1"/>
</dbReference>
<dbReference type="EMBL" id="ASSJ01000079">
    <property type="protein sequence ID" value="ERN40345.1"/>
    <property type="molecule type" value="Genomic_DNA"/>
</dbReference>
<feature type="domain" description="Glycosyltransferase 2-like" evidence="1">
    <location>
        <begin position="6"/>
        <end position="118"/>
    </location>
</feature>
<dbReference type="InterPro" id="IPR029044">
    <property type="entry name" value="Nucleotide-diphossugar_trans"/>
</dbReference>
<dbReference type="eggNOG" id="COG1215">
    <property type="taxonomic scope" value="Bacteria"/>
</dbReference>
<reference evidence="2 3" key="1">
    <citation type="submission" date="2013-05" db="EMBL/GenBank/DDBJ databases">
        <title>Draft genome sequence of Rubidibacter lacunae KORDI 51-2.</title>
        <authorList>
            <person name="Choi D.H."/>
            <person name="Noh J.H."/>
            <person name="Kwon K.-K."/>
            <person name="Lee J.-H."/>
            <person name="Ryu J.-Y."/>
        </authorList>
    </citation>
    <scope>NUCLEOTIDE SEQUENCE [LARGE SCALE GENOMIC DNA]</scope>
    <source>
        <strain evidence="2 3">KORDI 51-2</strain>
    </source>
</reference>
<evidence type="ECO:0000313" key="3">
    <source>
        <dbReference type="Proteomes" id="UP000016960"/>
    </source>
</evidence>
<dbReference type="AlphaFoldDB" id="U5DKU3"/>
<dbReference type="PANTHER" id="PTHR43685">
    <property type="entry name" value="GLYCOSYLTRANSFERASE"/>
    <property type="match status" value="1"/>
</dbReference>
<dbReference type="InParanoid" id="U5DKU3"/>
<keyword evidence="3" id="KW-1185">Reference proteome</keyword>
<dbReference type="InterPro" id="IPR001173">
    <property type="entry name" value="Glyco_trans_2-like"/>
</dbReference>
<evidence type="ECO:0000259" key="1">
    <source>
        <dbReference type="Pfam" id="PF00535"/>
    </source>
</evidence>
<dbReference type="GO" id="GO:0016740">
    <property type="term" value="F:transferase activity"/>
    <property type="evidence" value="ECO:0007669"/>
    <property type="project" value="UniProtKB-KW"/>
</dbReference>
<organism evidence="2 3">
    <name type="scientific">Rubidibacter lacunae KORDI 51-2</name>
    <dbReference type="NCBI Taxonomy" id="582515"/>
    <lineage>
        <taxon>Bacteria</taxon>
        <taxon>Bacillati</taxon>
        <taxon>Cyanobacteriota</taxon>
        <taxon>Cyanophyceae</taxon>
        <taxon>Oscillatoriophycideae</taxon>
        <taxon>Chroococcales</taxon>
        <taxon>Aphanothecaceae</taxon>
        <taxon>Rubidibacter</taxon>
    </lineage>
</organism>
<proteinExistence type="predicted"/>
<accession>U5DKU3</accession>
<dbReference type="STRING" id="582515.KR51_00032940"/>
<evidence type="ECO:0000313" key="2">
    <source>
        <dbReference type="EMBL" id="ERN40345.1"/>
    </source>
</evidence>
<dbReference type="Proteomes" id="UP000016960">
    <property type="component" value="Unassembled WGS sequence"/>
</dbReference>
<protein>
    <submittedName>
        <fullName evidence="2">Glycosyltransferase involved in cell wall biogenesis</fullName>
    </submittedName>
</protein>
<dbReference type="RefSeq" id="WP_022608900.1">
    <property type="nucleotide sequence ID" value="NZ_ASSJ01000079.1"/>
</dbReference>
<name>U5DKU3_9CHRO</name>